<evidence type="ECO:0000313" key="1">
    <source>
        <dbReference type="EMBL" id="CDS35518.2"/>
    </source>
</evidence>
<gene>
    <name evidence="1" type="ORF">EmuJ_000300100</name>
</gene>
<protein>
    <submittedName>
        <fullName evidence="1">UDP N acetylglucosamine dolichyl phosphate</fullName>
    </submittedName>
</protein>
<dbReference type="Proteomes" id="UP000017246">
    <property type="component" value="Unassembled WGS sequence"/>
</dbReference>
<organism evidence="1 2">
    <name type="scientific">Echinococcus multilocularis</name>
    <name type="common">Fox tapeworm</name>
    <dbReference type="NCBI Taxonomy" id="6211"/>
    <lineage>
        <taxon>Eukaryota</taxon>
        <taxon>Metazoa</taxon>
        <taxon>Spiralia</taxon>
        <taxon>Lophotrochozoa</taxon>
        <taxon>Platyhelminthes</taxon>
        <taxon>Cestoda</taxon>
        <taxon>Eucestoda</taxon>
        <taxon>Cyclophyllidea</taxon>
        <taxon>Taeniidae</taxon>
        <taxon>Echinococcus</taxon>
    </lineage>
</organism>
<name>A0A068XXF1_ECHMU</name>
<proteinExistence type="predicted"/>
<reference evidence="1" key="1">
    <citation type="journal article" date="2013" name="Nature">
        <title>The genomes of four tapeworm species reveal adaptations to parasitism.</title>
        <authorList>
            <person name="Tsai I.J."/>
            <person name="Zarowiecki M."/>
            <person name="Holroyd N."/>
            <person name="Garciarrubio A."/>
            <person name="Sanchez-Flores A."/>
            <person name="Brooks K.L."/>
            <person name="Tracey A."/>
            <person name="Bobes R.J."/>
            <person name="Fragoso G."/>
            <person name="Sciutto E."/>
            <person name="Aslett M."/>
            <person name="Beasley H."/>
            <person name="Bennett H.M."/>
            <person name="Cai J."/>
            <person name="Camicia F."/>
            <person name="Clark R."/>
            <person name="Cucher M."/>
            <person name="De Silva N."/>
            <person name="Day T.A."/>
            <person name="Deplazes P."/>
            <person name="Estrada K."/>
            <person name="Fernandez C."/>
            <person name="Holland P.W."/>
            <person name="Hou J."/>
            <person name="Hu S."/>
            <person name="Huckvale T."/>
            <person name="Hung S.S."/>
            <person name="Kamenetzky L."/>
            <person name="Keane J.A."/>
            <person name="Kiss F."/>
            <person name="Koziol U."/>
            <person name="Lambert O."/>
            <person name="Liu K."/>
            <person name="Luo X."/>
            <person name="Luo Y."/>
            <person name="Macchiaroli N."/>
            <person name="Nichol S."/>
            <person name="Paps J."/>
            <person name="Parkinson J."/>
            <person name="Pouchkina-Stantcheva N."/>
            <person name="Riddiford N."/>
            <person name="Rosenzvit M."/>
            <person name="Salinas G."/>
            <person name="Wasmuth J.D."/>
            <person name="Zamanian M."/>
            <person name="Zheng Y."/>
            <person name="Cai X."/>
            <person name="Soberon X."/>
            <person name="Olson P.D."/>
            <person name="Laclette J.P."/>
            <person name="Brehm K."/>
            <person name="Berriman M."/>
            <person name="Garciarrubio A."/>
            <person name="Bobes R.J."/>
            <person name="Fragoso G."/>
            <person name="Sanchez-Flores A."/>
            <person name="Estrada K."/>
            <person name="Cevallos M.A."/>
            <person name="Morett E."/>
            <person name="Gonzalez V."/>
            <person name="Portillo T."/>
            <person name="Ochoa-Leyva A."/>
            <person name="Jose M.V."/>
            <person name="Sciutto E."/>
            <person name="Landa A."/>
            <person name="Jimenez L."/>
            <person name="Valdes V."/>
            <person name="Carrero J.C."/>
            <person name="Larralde C."/>
            <person name="Morales-Montor J."/>
            <person name="Limon-Lason J."/>
            <person name="Soberon X."/>
            <person name="Laclette J.P."/>
        </authorList>
    </citation>
    <scope>NUCLEOTIDE SEQUENCE [LARGE SCALE GENOMIC DNA]</scope>
</reference>
<dbReference type="EMBL" id="LN902253">
    <property type="protein sequence ID" value="CDS35518.2"/>
    <property type="molecule type" value="Genomic_DNA"/>
</dbReference>
<keyword evidence="2" id="KW-1185">Reference proteome</keyword>
<reference evidence="1" key="2">
    <citation type="submission" date="2015-11" db="EMBL/GenBank/DDBJ databases">
        <authorList>
            <person name="Zhang Y."/>
            <person name="Guo Z."/>
        </authorList>
    </citation>
    <scope>NUCLEOTIDE SEQUENCE</scope>
</reference>
<evidence type="ECO:0000313" key="2">
    <source>
        <dbReference type="Proteomes" id="UP000017246"/>
    </source>
</evidence>
<sequence length="26" mass="2865">MLIDLFFCFPQSISQAHATVALLLAD</sequence>
<accession>A0A068XXF1</accession>
<dbReference type="AlphaFoldDB" id="A0A068XXF1"/>